<keyword evidence="4" id="KW-1185">Reference proteome</keyword>
<feature type="domain" description="IgGFc-binding protein N-terminal" evidence="2">
    <location>
        <begin position="131"/>
        <end position="440"/>
    </location>
</feature>
<reference evidence="4" key="1">
    <citation type="submission" date="2016-10" db="EMBL/GenBank/DDBJ databases">
        <authorList>
            <person name="Varghese N."/>
            <person name="Submissions S."/>
        </authorList>
    </citation>
    <scope>NUCLEOTIDE SEQUENCE [LARGE SCALE GENOMIC DNA]</scope>
    <source>
        <strain evidence="4">DSM 17072</strain>
    </source>
</reference>
<dbReference type="RefSeq" id="WP_089756362.1">
    <property type="nucleotide sequence ID" value="NZ_FNKL01000003.1"/>
</dbReference>
<evidence type="ECO:0000313" key="3">
    <source>
        <dbReference type="EMBL" id="SDQ85457.1"/>
    </source>
</evidence>
<proteinExistence type="predicted"/>
<evidence type="ECO:0000259" key="2">
    <source>
        <dbReference type="Pfam" id="PF17517"/>
    </source>
</evidence>
<dbReference type="STRING" id="311333.SAMN05421664_2852"/>
<dbReference type="Pfam" id="PF17517">
    <property type="entry name" value="IgGFc_binding"/>
    <property type="match status" value="1"/>
</dbReference>
<dbReference type="Gene3D" id="2.60.40.3440">
    <property type="match status" value="1"/>
</dbReference>
<dbReference type="Pfam" id="PF13585">
    <property type="entry name" value="CHU_C"/>
    <property type="match status" value="1"/>
</dbReference>
<evidence type="ECO:0000313" key="4">
    <source>
        <dbReference type="Proteomes" id="UP000199627"/>
    </source>
</evidence>
<accession>A0A1H1E9P6</accession>
<feature type="signal peptide" evidence="1">
    <location>
        <begin position="1"/>
        <end position="20"/>
    </location>
</feature>
<dbReference type="EMBL" id="FNKL01000003">
    <property type="protein sequence ID" value="SDQ85457.1"/>
    <property type="molecule type" value="Genomic_DNA"/>
</dbReference>
<keyword evidence="1" id="KW-0732">Signal</keyword>
<dbReference type="AlphaFoldDB" id="A0A1H1E9P6"/>
<dbReference type="InterPro" id="IPR026341">
    <property type="entry name" value="T9SS_type_B"/>
</dbReference>
<evidence type="ECO:0000256" key="1">
    <source>
        <dbReference type="SAM" id="SignalP"/>
    </source>
</evidence>
<dbReference type="OrthoDB" id="9765926at2"/>
<organism evidence="3 4">
    <name type="scientific">Chryseobacterium soldanellicola</name>
    <dbReference type="NCBI Taxonomy" id="311333"/>
    <lineage>
        <taxon>Bacteria</taxon>
        <taxon>Pseudomonadati</taxon>
        <taxon>Bacteroidota</taxon>
        <taxon>Flavobacteriia</taxon>
        <taxon>Flavobacteriales</taxon>
        <taxon>Weeksellaceae</taxon>
        <taxon>Chryseobacterium group</taxon>
        <taxon>Chryseobacterium</taxon>
    </lineage>
</organism>
<protein>
    <submittedName>
        <fullName evidence="3">Gliding motility-associated C-terminal domain-containing protein</fullName>
    </submittedName>
</protein>
<dbReference type="InterPro" id="IPR035234">
    <property type="entry name" value="IgGFc-bd_N"/>
</dbReference>
<dbReference type="Proteomes" id="UP000199627">
    <property type="component" value="Unassembled WGS sequence"/>
</dbReference>
<dbReference type="NCBIfam" id="TIGR04131">
    <property type="entry name" value="Bac_Flav_CTERM"/>
    <property type="match status" value="1"/>
</dbReference>
<feature type="chain" id="PRO_5011490298" evidence="1">
    <location>
        <begin position="21"/>
        <end position="1026"/>
    </location>
</feature>
<gene>
    <name evidence="3" type="ORF">SAMN05421664_2852</name>
</gene>
<sequence>MKRFLLSFVLVLLSINTLFAQRDTDHWIAPYYDSSFTTYAHALYFSTDSTTPFEVKIYNNNAVIGTVTISKGSSQTFTVPTALIRANIVADAAAIKNLGLYTKGDKPYYVSLRVYSSAHGEIITSKGKAGIGTQFFSAATPMTVSSSSNNFTTGILATEDNTVVTISGYNPAVSFINHPTPPASISITLNKGQSYILAGEGNITANQTGFIGAKIVSDKPISVTNGNSNGFYATTGSADGSDLIMDQSVPVDRLGKEFAMVKSISTSSDNMEGGIIIASENNTEIYINNSTTPVATINEGQFYRILANAYVEQGTPGSGHFNIYVRTTKNVYLYQLVGAGSANNTGGYNYIPPLNCFLPRKIDEIGKINQMPTYTGAINLKLNILTEAGAAVTVNGVAPTAAQGPYPLTGNTQWVTYALTGVTGDLTITSTKAVTAGVNGGYSTAGYGGYFAGFSSVPVIAKKTGECVPGIVLEVDDSFETYQWSLNGVIIPGATANTYTPTQAGNYTVKVTMGTCPPAITPIYKVFTCIKQTTTALNACATKVIVPAFTSSTQTPVASTVTIITAPSHGTATVNPTTGQITYIPTPGYLGPDTIVYQFCGNAAEFIDCEQVTLNLTVVPFTLTDRTIYACQYNGKGFFDLTTANVTNYNPTTKKFYPTLADLNAGTNEIFNPTNYLSAAGFVYVKVTTSEGCTGNAKITLDFYPTPIVNEATLSECFLEDNETKAEFDLTIANVTSQTPVTKKYFPTFTDASNGTNEIITPLTNYISGNGAVYVRVFNSNGCYAIAKINLVVIPPKRSPLLVDKYICIDSRTNLDAGPGYQSYKWSTGATTQSIQGVPVGDYWVILEDNSCFVKQFVSVKKAMDPVITEIQISNNTATVIVNGGTPPYKYAVDGTVNWQDSNVFTGLSRGQHTFYVKDSYNCTPIDVEVTVPNLINAITPNGDNKNDYIDYSELSYKDNLIFVIYDRYGNKIFTGDKFNNYRWDGKHYDKKIVTGTYWYHINWNEPNKEKTPIKYTGWILVKNID</sequence>
<name>A0A1H1E9P6_9FLAO</name>
<dbReference type="Pfam" id="PF17963">
    <property type="entry name" value="Big_9"/>
    <property type="match status" value="1"/>
</dbReference>